<keyword evidence="1" id="KW-0175">Coiled coil</keyword>
<dbReference type="Ensembl" id="ENSPMRT00000009549.1">
    <property type="protein sequence ID" value="ENSPMRP00000008938.1"/>
    <property type="gene ID" value="ENSPMRG00000006008.1"/>
</dbReference>
<reference evidence="2" key="3">
    <citation type="submission" date="2025-09" db="UniProtKB">
        <authorList>
            <consortium name="Ensembl"/>
        </authorList>
    </citation>
    <scope>IDENTIFICATION</scope>
</reference>
<dbReference type="GeneTree" id="ENSGT00940000160260"/>
<dbReference type="OMA" id="QWIVVTH"/>
<dbReference type="PANTHER" id="PTHR15715">
    <property type="entry name" value="CENTROSOMAL PROTEIN OF 170 KDA"/>
    <property type="match status" value="1"/>
</dbReference>
<accession>A0A670IB90</accession>
<name>A0A670IB90_PODMU</name>
<evidence type="ECO:0008006" key="4">
    <source>
        <dbReference type="Google" id="ProtNLM"/>
    </source>
</evidence>
<keyword evidence="3" id="KW-1185">Reference proteome</keyword>
<dbReference type="Proteomes" id="UP000472272">
    <property type="component" value="Chromosome 6"/>
</dbReference>
<evidence type="ECO:0000313" key="2">
    <source>
        <dbReference type="Ensembl" id="ENSPMRP00000008938.1"/>
    </source>
</evidence>
<reference evidence="2 3" key="1">
    <citation type="journal article" date="2019" name="Proc. Natl. Acad. Sci. U.S.A.">
        <title>Regulatory changes in pterin and carotenoid genes underlie balanced color polymorphisms in the wall lizard.</title>
        <authorList>
            <person name="Andrade P."/>
            <person name="Pinho C."/>
            <person name="Perez I de Lanuza G."/>
            <person name="Afonso S."/>
            <person name="Brejcha J."/>
            <person name="Rubin C.J."/>
            <person name="Wallerman O."/>
            <person name="Pereira P."/>
            <person name="Sabatino S.J."/>
            <person name="Bellati A."/>
            <person name="Pellitteri-Rosa D."/>
            <person name="Bosakova Z."/>
            <person name="Bunikis I."/>
            <person name="Carretero M.A."/>
            <person name="Feiner N."/>
            <person name="Marsik P."/>
            <person name="Pauperio F."/>
            <person name="Salvi D."/>
            <person name="Soler L."/>
            <person name="While G.M."/>
            <person name="Uller T."/>
            <person name="Font E."/>
            <person name="Andersson L."/>
            <person name="Carneiro M."/>
        </authorList>
    </citation>
    <scope>NUCLEOTIDE SEQUENCE</scope>
</reference>
<dbReference type="PANTHER" id="PTHR15715:SF21">
    <property type="entry name" value="TRAF3-INTERACTING JNK-ACTIVATING MODULATOR"/>
    <property type="match status" value="1"/>
</dbReference>
<dbReference type="InterPro" id="IPR051176">
    <property type="entry name" value="Cent_Immune-Sig_Mod"/>
</dbReference>
<organism evidence="2 3">
    <name type="scientific">Podarcis muralis</name>
    <name type="common">Wall lizard</name>
    <name type="synonym">Lacerta muralis</name>
    <dbReference type="NCBI Taxonomy" id="64176"/>
    <lineage>
        <taxon>Eukaryota</taxon>
        <taxon>Metazoa</taxon>
        <taxon>Chordata</taxon>
        <taxon>Craniata</taxon>
        <taxon>Vertebrata</taxon>
        <taxon>Euteleostomi</taxon>
        <taxon>Lepidosauria</taxon>
        <taxon>Squamata</taxon>
        <taxon>Bifurcata</taxon>
        <taxon>Unidentata</taxon>
        <taxon>Episquamata</taxon>
        <taxon>Laterata</taxon>
        <taxon>Lacertibaenia</taxon>
        <taxon>Lacertidae</taxon>
        <taxon>Podarcis</taxon>
    </lineage>
</organism>
<evidence type="ECO:0000256" key="1">
    <source>
        <dbReference type="SAM" id="Coils"/>
    </source>
</evidence>
<protein>
    <recommendedName>
        <fullName evidence="4">TRAF3 interacting protein 3</fullName>
    </recommendedName>
</protein>
<reference evidence="2" key="2">
    <citation type="submission" date="2025-08" db="UniProtKB">
        <authorList>
            <consortium name="Ensembl"/>
        </authorList>
    </citation>
    <scope>IDENTIFICATION</scope>
</reference>
<feature type="coiled-coil region" evidence="1">
    <location>
        <begin position="25"/>
        <end position="142"/>
    </location>
</feature>
<dbReference type="AlphaFoldDB" id="A0A670IB90"/>
<evidence type="ECO:0000313" key="3">
    <source>
        <dbReference type="Proteomes" id="UP000472272"/>
    </source>
</evidence>
<proteinExistence type="predicted"/>
<sequence>MAILQELFATLLQAAEKSWKGQLNEDKLKCRLSALENQLQTCTQSHSKWSLKRILLEMEDQKQNYELKAKESLQKLLEEKLQVEGQLQNAQRALAVAEEDCALWKEHYNTLNEDWSQLTDKHIELENNLHVLENKLQVASLSFCETTFPCTAKIQSTYKAICTFLKTCWRLCIMTGKGAQFSIHKQIMCLRPEYAQWIVVTHIYCSNYIGPVLLF</sequence>